<sequence length="222" mass="25200">MNLNPHQAYFAALFQKYVSSTDTVFSLSYKSSRSTYVGARKKHVKLCQNSSKNIQAKQDLSDLSTSENQIDSLTNISIIKTDPNESICKSIKRTSAEQSLLVCALEDFGFQDYAQISTRCGIPISSVFQQVYDLFYCIDQVTVSNEQWKDLCTFVNQSELRVSKYYEATSFTIQDITQVIETFKAAFILTLSTSFSLLYCCEKYGVQKILIITIIGQFMNNQ</sequence>
<name>A0AA86PQI9_9EUKA</name>
<keyword evidence="3" id="KW-1185">Reference proteome</keyword>
<evidence type="ECO:0000313" key="2">
    <source>
        <dbReference type="EMBL" id="CAL6025564.1"/>
    </source>
</evidence>
<organism evidence="1">
    <name type="scientific">Hexamita inflata</name>
    <dbReference type="NCBI Taxonomy" id="28002"/>
    <lineage>
        <taxon>Eukaryota</taxon>
        <taxon>Metamonada</taxon>
        <taxon>Diplomonadida</taxon>
        <taxon>Hexamitidae</taxon>
        <taxon>Hexamitinae</taxon>
        <taxon>Hexamita</taxon>
    </lineage>
</organism>
<gene>
    <name evidence="1" type="ORF">HINF_LOCUS29213</name>
    <name evidence="2" type="ORF">HINF_LOCUS30402</name>
</gene>
<protein>
    <submittedName>
        <fullName evidence="2">Hypothetical_protein</fullName>
    </submittedName>
</protein>
<accession>A0AA86PQI9</accession>
<evidence type="ECO:0000313" key="1">
    <source>
        <dbReference type="EMBL" id="CAI9941568.1"/>
    </source>
</evidence>
<proteinExistence type="predicted"/>
<dbReference type="EMBL" id="CATOUU010000694">
    <property type="protein sequence ID" value="CAI9941568.1"/>
    <property type="molecule type" value="Genomic_DNA"/>
</dbReference>
<comment type="caution">
    <text evidence="1">The sequence shown here is derived from an EMBL/GenBank/DDBJ whole genome shotgun (WGS) entry which is preliminary data.</text>
</comment>
<reference evidence="1" key="1">
    <citation type="submission" date="2023-06" db="EMBL/GenBank/DDBJ databases">
        <authorList>
            <person name="Kurt Z."/>
        </authorList>
    </citation>
    <scope>NUCLEOTIDE SEQUENCE</scope>
</reference>
<dbReference type="AlphaFoldDB" id="A0AA86PQI9"/>
<dbReference type="EMBL" id="CAXDID020000099">
    <property type="protein sequence ID" value="CAL6025564.1"/>
    <property type="molecule type" value="Genomic_DNA"/>
</dbReference>
<dbReference type="Proteomes" id="UP001642409">
    <property type="component" value="Unassembled WGS sequence"/>
</dbReference>
<evidence type="ECO:0000313" key="3">
    <source>
        <dbReference type="Proteomes" id="UP001642409"/>
    </source>
</evidence>
<reference evidence="2 3" key="2">
    <citation type="submission" date="2024-07" db="EMBL/GenBank/DDBJ databases">
        <authorList>
            <person name="Akdeniz Z."/>
        </authorList>
    </citation>
    <scope>NUCLEOTIDE SEQUENCE [LARGE SCALE GENOMIC DNA]</scope>
</reference>